<evidence type="ECO:0000313" key="1">
    <source>
        <dbReference type="EMBL" id="MBW4467478.1"/>
    </source>
</evidence>
<accession>A0A951PED6</accession>
<gene>
    <name evidence="1" type="ORF">KME07_18790</name>
</gene>
<reference evidence="1" key="2">
    <citation type="journal article" date="2022" name="Microbiol. Resour. Announc.">
        <title>Metagenome Sequencing to Explore Phylogenomics of Terrestrial Cyanobacteria.</title>
        <authorList>
            <person name="Ward R.D."/>
            <person name="Stajich J.E."/>
            <person name="Johansen J.R."/>
            <person name="Huntemann M."/>
            <person name="Clum A."/>
            <person name="Foster B."/>
            <person name="Foster B."/>
            <person name="Roux S."/>
            <person name="Palaniappan K."/>
            <person name="Varghese N."/>
            <person name="Mukherjee S."/>
            <person name="Reddy T.B.K."/>
            <person name="Daum C."/>
            <person name="Copeland A."/>
            <person name="Chen I.A."/>
            <person name="Ivanova N.N."/>
            <person name="Kyrpides N.C."/>
            <person name="Shapiro N."/>
            <person name="Eloe-Fadrosh E.A."/>
            <person name="Pietrasiak N."/>
        </authorList>
    </citation>
    <scope>NUCLEOTIDE SEQUENCE</scope>
    <source>
        <strain evidence="1">GSE-TBD4-15B</strain>
    </source>
</reference>
<comment type="caution">
    <text evidence="1">The sequence shown here is derived from an EMBL/GenBank/DDBJ whole genome shotgun (WGS) entry which is preliminary data.</text>
</comment>
<sequence length="83" mass="9126">MNPSWGRERSQIGIQTQTGIQISAEPDLMAGVQQIVTGLLATETALTIASSSLTQQLDQLSLIIIALDLNSYRLRHQIPLWLP</sequence>
<organism evidence="1 2">
    <name type="scientific">Pegethrix bostrychoides GSE-TBD4-15B</name>
    <dbReference type="NCBI Taxonomy" id="2839662"/>
    <lineage>
        <taxon>Bacteria</taxon>
        <taxon>Bacillati</taxon>
        <taxon>Cyanobacteriota</taxon>
        <taxon>Cyanophyceae</taxon>
        <taxon>Oculatellales</taxon>
        <taxon>Oculatellaceae</taxon>
        <taxon>Pegethrix</taxon>
    </lineage>
</organism>
<dbReference type="Proteomes" id="UP000707356">
    <property type="component" value="Unassembled WGS sequence"/>
</dbReference>
<evidence type="ECO:0000313" key="2">
    <source>
        <dbReference type="Proteomes" id="UP000707356"/>
    </source>
</evidence>
<proteinExistence type="predicted"/>
<dbReference type="EMBL" id="JAHHHV010000077">
    <property type="protein sequence ID" value="MBW4467478.1"/>
    <property type="molecule type" value="Genomic_DNA"/>
</dbReference>
<name>A0A951PED6_9CYAN</name>
<dbReference type="AlphaFoldDB" id="A0A951PED6"/>
<reference evidence="1" key="1">
    <citation type="submission" date="2021-05" db="EMBL/GenBank/DDBJ databases">
        <authorList>
            <person name="Pietrasiak N."/>
            <person name="Ward R."/>
            <person name="Stajich J.E."/>
            <person name="Kurbessoian T."/>
        </authorList>
    </citation>
    <scope>NUCLEOTIDE SEQUENCE</scope>
    <source>
        <strain evidence="1">GSE-TBD4-15B</strain>
    </source>
</reference>
<protein>
    <submittedName>
        <fullName evidence="1">Uncharacterized protein</fullName>
    </submittedName>
</protein>